<dbReference type="AlphaFoldDB" id="A0A4R1HVP1"/>
<proteinExistence type="predicted"/>
<protein>
    <submittedName>
        <fullName evidence="3">Uncharacterized protein</fullName>
    </submittedName>
</protein>
<keyword evidence="2" id="KW-0732">Signal</keyword>
<evidence type="ECO:0000313" key="4">
    <source>
        <dbReference type="Proteomes" id="UP000295560"/>
    </source>
</evidence>
<accession>A0A4R1HVP1</accession>
<gene>
    <name evidence="3" type="ORF">EV378_0583</name>
</gene>
<feature type="signal peptide" evidence="2">
    <location>
        <begin position="1"/>
        <end position="32"/>
    </location>
</feature>
<sequence>MTARIVAFRPLAALTVPLAACLVLAGCGSAPAAAPSSPSTAVAPQPAGAPVTTGGAPPTAADGTDYAACRDGSCTVEARPGTTIAFDESLRVSSFRIVAIDGDRISMATRNPNGGSGSTTTGSGGSGQINGLAYRVLDVRDGAAILQFQPA</sequence>
<feature type="compositionally biased region" description="Low complexity" evidence="1">
    <location>
        <begin position="34"/>
        <end position="46"/>
    </location>
</feature>
<evidence type="ECO:0000313" key="3">
    <source>
        <dbReference type="EMBL" id="TCK24790.1"/>
    </source>
</evidence>
<evidence type="ECO:0000256" key="2">
    <source>
        <dbReference type="SAM" id="SignalP"/>
    </source>
</evidence>
<dbReference type="EMBL" id="SMFZ01000001">
    <property type="protein sequence ID" value="TCK24790.1"/>
    <property type="molecule type" value="Genomic_DNA"/>
</dbReference>
<feature type="chain" id="PRO_5020712822" evidence="2">
    <location>
        <begin position="33"/>
        <end position="151"/>
    </location>
</feature>
<dbReference type="Proteomes" id="UP000295560">
    <property type="component" value="Unassembled WGS sequence"/>
</dbReference>
<organism evidence="3 4">
    <name type="scientific">Pseudonocardia endophytica</name>
    <dbReference type="NCBI Taxonomy" id="401976"/>
    <lineage>
        <taxon>Bacteria</taxon>
        <taxon>Bacillati</taxon>
        <taxon>Actinomycetota</taxon>
        <taxon>Actinomycetes</taxon>
        <taxon>Pseudonocardiales</taxon>
        <taxon>Pseudonocardiaceae</taxon>
        <taxon>Pseudonocardia</taxon>
    </lineage>
</organism>
<dbReference type="RefSeq" id="WP_132421195.1">
    <property type="nucleotide sequence ID" value="NZ_SMFZ01000001.1"/>
</dbReference>
<feature type="compositionally biased region" description="Gly residues" evidence="1">
    <location>
        <begin position="114"/>
        <end position="127"/>
    </location>
</feature>
<keyword evidence="4" id="KW-1185">Reference proteome</keyword>
<name>A0A4R1HVP1_PSEEN</name>
<comment type="caution">
    <text evidence="3">The sequence shown here is derived from an EMBL/GenBank/DDBJ whole genome shotgun (WGS) entry which is preliminary data.</text>
</comment>
<dbReference type="OrthoDB" id="4240863at2"/>
<dbReference type="PROSITE" id="PS51257">
    <property type="entry name" value="PROKAR_LIPOPROTEIN"/>
    <property type="match status" value="1"/>
</dbReference>
<feature type="region of interest" description="Disordered" evidence="1">
    <location>
        <begin position="108"/>
        <end position="127"/>
    </location>
</feature>
<evidence type="ECO:0000256" key="1">
    <source>
        <dbReference type="SAM" id="MobiDB-lite"/>
    </source>
</evidence>
<feature type="region of interest" description="Disordered" evidence="1">
    <location>
        <begin position="34"/>
        <end position="62"/>
    </location>
</feature>
<reference evidence="3 4" key="1">
    <citation type="submission" date="2019-03" db="EMBL/GenBank/DDBJ databases">
        <title>Sequencing the genomes of 1000 actinobacteria strains.</title>
        <authorList>
            <person name="Klenk H.-P."/>
        </authorList>
    </citation>
    <scope>NUCLEOTIDE SEQUENCE [LARGE SCALE GENOMIC DNA]</scope>
    <source>
        <strain evidence="3 4">DSM 44969</strain>
    </source>
</reference>